<dbReference type="Pfam" id="PF22936">
    <property type="entry name" value="Pol_BBD"/>
    <property type="match status" value="1"/>
</dbReference>
<feature type="region of interest" description="Disordered" evidence="2">
    <location>
        <begin position="740"/>
        <end position="766"/>
    </location>
</feature>
<dbReference type="InterPro" id="IPR043502">
    <property type="entry name" value="DNA/RNA_pol_sf"/>
</dbReference>
<keyword evidence="1" id="KW-0645">Protease</keyword>
<dbReference type="PROSITE" id="PS50994">
    <property type="entry name" value="INTEGRASE"/>
    <property type="match status" value="1"/>
</dbReference>
<dbReference type="Pfam" id="PF00665">
    <property type="entry name" value="rve"/>
    <property type="match status" value="1"/>
</dbReference>
<protein>
    <recommendedName>
        <fullName evidence="3">Integrase catalytic domain-containing protein</fullName>
    </recommendedName>
</protein>
<dbReference type="InterPro" id="IPR054722">
    <property type="entry name" value="PolX-like_BBD"/>
</dbReference>
<evidence type="ECO:0000313" key="4">
    <source>
        <dbReference type="EMBL" id="WJZ98659.1"/>
    </source>
</evidence>
<keyword evidence="1" id="KW-0064">Aspartyl protease</keyword>
<name>A0ABY9CTL3_VITVI</name>
<feature type="domain" description="Integrase catalytic" evidence="3">
    <location>
        <begin position="441"/>
        <end position="614"/>
    </location>
</feature>
<feature type="compositionally biased region" description="Low complexity" evidence="2">
    <location>
        <begin position="262"/>
        <end position="275"/>
    </location>
</feature>
<keyword evidence="1" id="KW-0378">Hydrolase</keyword>
<gene>
    <name evidence="4" type="ORF">VitviT2T_017170</name>
</gene>
<evidence type="ECO:0000256" key="1">
    <source>
        <dbReference type="ARBA" id="ARBA00022750"/>
    </source>
</evidence>
<dbReference type="EMBL" id="CP126658">
    <property type="protein sequence ID" value="WJZ98659.1"/>
    <property type="molecule type" value="Genomic_DNA"/>
</dbReference>
<dbReference type="CDD" id="cd09272">
    <property type="entry name" value="RNase_HI_RT_Ty1"/>
    <property type="match status" value="1"/>
</dbReference>
<dbReference type="PANTHER" id="PTHR11439:SF461">
    <property type="entry name" value="OS10G0432200 PROTEIN"/>
    <property type="match status" value="1"/>
</dbReference>
<dbReference type="PANTHER" id="PTHR11439">
    <property type="entry name" value="GAG-POL-RELATED RETROTRANSPOSON"/>
    <property type="match status" value="1"/>
</dbReference>
<feature type="region of interest" description="Disordered" evidence="2">
    <location>
        <begin position="251"/>
        <end position="275"/>
    </location>
</feature>
<evidence type="ECO:0000313" key="5">
    <source>
        <dbReference type="Proteomes" id="UP001227230"/>
    </source>
</evidence>
<dbReference type="Proteomes" id="UP001227230">
    <property type="component" value="Chromosome 11"/>
</dbReference>
<proteinExistence type="predicted"/>
<evidence type="ECO:0000259" key="3">
    <source>
        <dbReference type="PROSITE" id="PS50994"/>
    </source>
</evidence>
<reference evidence="4 5" key="1">
    <citation type="journal article" date="2023" name="Hortic Res">
        <title>The complete reference genome for grapevine (Vitis vinifera L.) genetics and breeding.</title>
        <authorList>
            <person name="Shi X."/>
            <person name="Cao S."/>
            <person name="Wang X."/>
            <person name="Huang S."/>
            <person name="Wang Y."/>
            <person name="Liu Z."/>
            <person name="Liu W."/>
            <person name="Leng X."/>
            <person name="Peng Y."/>
            <person name="Wang N."/>
            <person name="Wang Y."/>
            <person name="Ma Z."/>
            <person name="Xu X."/>
            <person name="Zhang F."/>
            <person name="Xue H."/>
            <person name="Zhong H."/>
            <person name="Wang Y."/>
            <person name="Zhang K."/>
            <person name="Velt A."/>
            <person name="Avia K."/>
            <person name="Holtgrawe D."/>
            <person name="Grimplet J."/>
            <person name="Matus J.T."/>
            <person name="Ware D."/>
            <person name="Wu X."/>
            <person name="Wang H."/>
            <person name="Liu C."/>
            <person name="Fang Y."/>
            <person name="Rustenholz C."/>
            <person name="Cheng Z."/>
            <person name="Xiao H."/>
            <person name="Zhou Y."/>
        </authorList>
    </citation>
    <scope>NUCLEOTIDE SEQUENCE [LARGE SCALE GENOMIC DNA]</scope>
    <source>
        <strain evidence="5">cv. Pinot noir / PN40024</strain>
        <tissue evidence="4">Leaf</tissue>
    </source>
</reference>
<dbReference type="Gene3D" id="3.30.420.10">
    <property type="entry name" value="Ribonuclease H-like superfamily/Ribonuclease H"/>
    <property type="match status" value="1"/>
</dbReference>
<dbReference type="InterPro" id="IPR013103">
    <property type="entry name" value="RVT_2"/>
</dbReference>
<accession>A0ABY9CTL3</accession>
<dbReference type="Pfam" id="PF07727">
    <property type="entry name" value="RVT_2"/>
    <property type="match status" value="1"/>
</dbReference>
<evidence type="ECO:0000256" key="2">
    <source>
        <dbReference type="SAM" id="MobiDB-lite"/>
    </source>
</evidence>
<dbReference type="SUPFAM" id="SSF56672">
    <property type="entry name" value="DNA/RNA polymerases"/>
    <property type="match status" value="1"/>
</dbReference>
<dbReference type="InterPro" id="IPR057670">
    <property type="entry name" value="SH3_retrovirus"/>
</dbReference>
<organism evidence="4 5">
    <name type="scientific">Vitis vinifera</name>
    <name type="common">Grape</name>
    <dbReference type="NCBI Taxonomy" id="29760"/>
    <lineage>
        <taxon>Eukaryota</taxon>
        <taxon>Viridiplantae</taxon>
        <taxon>Streptophyta</taxon>
        <taxon>Embryophyta</taxon>
        <taxon>Tracheophyta</taxon>
        <taxon>Spermatophyta</taxon>
        <taxon>Magnoliopsida</taxon>
        <taxon>eudicotyledons</taxon>
        <taxon>Gunneridae</taxon>
        <taxon>Pentapetalae</taxon>
        <taxon>rosids</taxon>
        <taxon>Vitales</taxon>
        <taxon>Vitaceae</taxon>
        <taxon>Viteae</taxon>
        <taxon>Vitis</taxon>
    </lineage>
</organism>
<dbReference type="InterPro" id="IPR001584">
    <property type="entry name" value="Integrase_cat-core"/>
</dbReference>
<dbReference type="InterPro" id="IPR036397">
    <property type="entry name" value="RNaseH_sf"/>
</dbReference>
<dbReference type="Pfam" id="PF14223">
    <property type="entry name" value="Retrotran_gag_2"/>
    <property type="match status" value="1"/>
</dbReference>
<sequence length="1205" mass="136059">MRSFLKSRMLWHYCTGAMTIPVKGASEEDVAFLSRMIEWDSHNHMILTWIRNTSIPSISNLLGSFDDAKSAWDMLAKRYSTTHGSMNYQLVVELHQLRQEPGQSINDYYDQLHFIWDQIDLSDPTWACSKDAQQYASIRDEFHLYEFLMSLHKDFEPIRGQLLNRSPAPSLDTAVNELVREEARLATLQAQNKLNVLAITPSTPLIEQPQQSGDFSGSSNRRKQTNKKFYNYCKRPGHTIKTCYRRNKSTAAVANTEPTPPTASTSVESQSSRSTINLSSTELQEIIAQVVRMAGNASLSTALSVLPGKSQTWFFDSACCNHMTPHSSLFSNLDPTPHPLNIHIADGSTIHGNSLGFVSTSNLSVPGVFHVPDLSYNLCSVGQLAELGYRLIFYYSRCIVQDPRTGQELGTGPRIGRMFPVNNLHLPPVAPVSVATAAAAASSLPSLALWHSRLGHAPSSRGPSPIASIGGSRYFFVFIDDYSRYSWIFPMKSRSEILPIYSNFAKMVETQFSKRIKTFRSNNDFEYTQYAFQALLHSYGTIHHLTCPGTSQQNGRAERKLRHILDTVRALLLSAKVPVPFWGEAGLHAVHAINRIPSVVIHNQTPYERLFGSPPDYHHLRSFGSACFVLLQPHEHNKLEPRSRLCCFLGYGETQKGYRCYDPVSHRLHVSRNVVFWEHRLFVELSHFRSSLTNSSVLEIFPNESLVPSTNTFDPSLDFSPDIFDASPRQVADEQIDEELPHFEPGSPAPALPEDPPQDIPPRHSTRVRSIPPHLLDYHCYTALATLHEPRTYREASTDPLWQIAMKEELDALTKNHTWDLVTLPPGQSVVGCKWIYKIKTRSDGSVECYKARLVAKGITQEYGIDYEETFAPVSRISSVRALLANAAARKWDLFQMDVKNAFLNGDLSEEVYMQPPPGLSVESNKVCHLRRALYGLKQAPRAWFAKISSTIFRLVTLPTVDTLVELNVHLTPSGGKPLSNPSLYRRLVGNLVYLTVTRPDISYVVHQVSQYLSAPRSTHYAAVLRILRYLKGTLFHGLFYSARFPLVLRAFSDADWAGDPTDRRSTTGYCFLLGSSLISWRSKKQTFMARSSTEVEYHALADTTSELLWIRWLLKDLGVSTSSTTPLYCDNQNVIHIAHNDVFHERTKHIEIDCHFIRYHLVHGALKLFSVSSKDQLADIFTKSLPKRRTRDLVDNLKLVSHPP</sequence>
<dbReference type="Pfam" id="PF25597">
    <property type="entry name" value="SH3_retrovirus"/>
    <property type="match status" value="1"/>
</dbReference>
<feature type="compositionally biased region" description="Pro residues" evidence="2">
    <location>
        <begin position="747"/>
        <end position="760"/>
    </location>
</feature>
<dbReference type="SUPFAM" id="SSF53098">
    <property type="entry name" value="Ribonuclease H-like"/>
    <property type="match status" value="1"/>
</dbReference>
<keyword evidence="5" id="KW-1185">Reference proteome</keyword>
<dbReference type="InterPro" id="IPR012337">
    <property type="entry name" value="RNaseH-like_sf"/>
</dbReference>